<dbReference type="PROSITE" id="PS50053">
    <property type="entry name" value="UBIQUITIN_2"/>
    <property type="match status" value="1"/>
</dbReference>
<dbReference type="Pfam" id="PF11976">
    <property type="entry name" value="Rad60-SLD"/>
    <property type="match status" value="1"/>
</dbReference>
<organism evidence="2">
    <name type="scientific">Chromera velia CCMP2878</name>
    <dbReference type="NCBI Taxonomy" id="1169474"/>
    <lineage>
        <taxon>Eukaryota</taxon>
        <taxon>Sar</taxon>
        <taxon>Alveolata</taxon>
        <taxon>Colpodellida</taxon>
        <taxon>Chromeraceae</taxon>
        <taxon>Chromera</taxon>
    </lineage>
</organism>
<accession>A0A0G4F6T8</accession>
<dbReference type="InterPro" id="IPR022617">
    <property type="entry name" value="Rad60/SUMO-like_dom"/>
</dbReference>
<dbReference type="Gene3D" id="3.10.20.90">
    <property type="entry name" value="Phosphatidylinositol 3-kinase Catalytic Subunit, Chain A, domain 1"/>
    <property type="match status" value="1"/>
</dbReference>
<gene>
    <name evidence="2" type="ORF">Cvel_15339</name>
</gene>
<dbReference type="InterPro" id="IPR000626">
    <property type="entry name" value="Ubiquitin-like_dom"/>
</dbReference>
<dbReference type="EMBL" id="CDMZ01000143">
    <property type="protein sequence ID" value="CEM07733.1"/>
    <property type="molecule type" value="Genomic_DNA"/>
</dbReference>
<dbReference type="CDD" id="cd16116">
    <property type="entry name" value="Ubl_Smt3_like"/>
    <property type="match status" value="1"/>
</dbReference>
<reference evidence="2" key="1">
    <citation type="submission" date="2014-11" db="EMBL/GenBank/DDBJ databases">
        <authorList>
            <person name="Otto D Thomas"/>
            <person name="Naeem Raeece"/>
        </authorList>
    </citation>
    <scope>NUCLEOTIDE SEQUENCE</scope>
</reference>
<feature type="domain" description="Ubiquitin-like" evidence="1">
    <location>
        <begin position="14"/>
        <end position="89"/>
    </location>
</feature>
<dbReference type="VEuPathDB" id="CryptoDB:Cvel_15339"/>
<dbReference type="PANTHER" id="PTHR10562">
    <property type="entry name" value="SMALL UBIQUITIN-RELATED MODIFIER"/>
    <property type="match status" value="1"/>
</dbReference>
<dbReference type="InterPro" id="IPR029071">
    <property type="entry name" value="Ubiquitin-like_domsf"/>
</dbReference>
<dbReference type="FunFam" id="3.10.20.90:FF:000202">
    <property type="entry name" value="Small ubiquitin-related modifier I"/>
    <property type="match status" value="1"/>
</dbReference>
<dbReference type="SMART" id="SM00213">
    <property type="entry name" value="UBQ"/>
    <property type="match status" value="1"/>
</dbReference>
<protein>
    <recommendedName>
        <fullName evidence="1">Ubiquitin-like domain-containing protein</fullName>
    </recommendedName>
</protein>
<dbReference type="AlphaFoldDB" id="A0A0G4F6T8"/>
<evidence type="ECO:0000313" key="2">
    <source>
        <dbReference type="EMBL" id="CEM07733.1"/>
    </source>
</evidence>
<sequence>MAAEPMQEAGGEHLNLKVRATDGQEIHFRIKKTTRLEKLMNAYCTRLGQNIDAVRFMFDGEAVGKEQTPNEIGLDDGDVLDAMLPQVGGAGRC</sequence>
<name>A0A0G4F6T8_9ALVE</name>
<proteinExistence type="predicted"/>
<dbReference type="SUPFAM" id="SSF54236">
    <property type="entry name" value="Ubiquitin-like"/>
    <property type="match status" value="1"/>
</dbReference>
<evidence type="ECO:0000259" key="1">
    <source>
        <dbReference type="PROSITE" id="PS50053"/>
    </source>
</evidence>